<gene>
    <name evidence="18" type="ORF">SAMN02745973_00854</name>
</gene>
<evidence type="ECO:0000256" key="13">
    <source>
        <dbReference type="ARBA" id="ARBA00022842"/>
    </source>
</evidence>
<evidence type="ECO:0000256" key="15">
    <source>
        <dbReference type="ARBA" id="ARBA00049402"/>
    </source>
</evidence>
<dbReference type="InterPro" id="IPR029057">
    <property type="entry name" value="PRTase-like"/>
</dbReference>
<comment type="pathway">
    <text evidence="5">Purine metabolism; GMP biosynthesis via salvage pathway; GMP from guanine: step 1/1.</text>
</comment>
<dbReference type="GO" id="GO:0032263">
    <property type="term" value="P:GMP salvage"/>
    <property type="evidence" value="ECO:0007669"/>
    <property type="project" value="TreeGrafter"/>
</dbReference>
<feature type="domain" description="Phosphoribosyltransferase" evidence="17">
    <location>
        <begin position="17"/>
        <end position="162"/>
    </location>
</feature>
<comment type="pathway">
    <text evidence="4 16">Purine metabolism; IMP biosynthesis via salvage pathway; IMP from hypoxanthine: step 1/1.</text>
</comment>
<proteinExistence type="inferred from homology"/>
<comment type="similarity">
    <text evidence="6 16">Belongs to the purine/pyrimidine phosphoribosyltransferase family.</text>
</comment>
<evidence type="ECO:0000256" key="7">
    <source>
        <dbReference type="ARBA" id="ARBA00022490"/>
    </source>
</evidence>
<dbReference type="GO" id="GO:0000287">
    <property type="term" value="F:magnesium ion binding"/>
    <property type="evidence" value="ECO:0007669"/>
    <property type="project" value="TreeGrafter"/>
</dbReference>
<dbReference type="GO" id="GO:0046100">
    <property type="term" value="P:hypoxanthine metabolic process"/>
    <property type="evidence" value="ECO:0007669"/>
    <property type="project" value="TreeGrafter"/>
</dbReference>
<evidence type="ECO:0000256" key="10">
    <source>
        <dbReference type="ARBA" id="ARBA00022723"/>
    </source>
</evidence>
<dbReference type="GO" id="GO:0006178">
    <property type="term" value="P:guanine salvage"/>
    <property type="evidence" value="ECO:0007669"/>
    <property type="project" value="TreeGrafter"/>
</dbReference>
<comment type="cofactor">
    <cofactor evidence="1 16">
        <name>Mg(2+)</name>
        <dbReference type="ChEBI" id="CHEBI:18420"/>
    </cofactor>
</comment>
<keyword evidence="13 16" id="KW-0460">Magnesium</keyword>
<evidence type="ECO:0000313" key="18">
    <source>
        <dbReference type="EMBL" id="SJZ50032.1"/>
    </source>
</evidence>
<accession>A0A1T4L5L5</accession>
<dbReference type="NCBIfam" id="TIGR01203">
    <property type="entry name" value="HGPRTase"/>
    <property type="match status" value="1"/>
</dbReference>
<reference evidence="18 19" key="1">
    <citation type="submission" date="2017-02" db="EMBL/GenBank/DDBJ databases">
        <authorList>
            <person name="Peterson S.W."/>
        </authorList>
    </citation>
    <scope>NUCLEOTIDE SEQUENCE [LARGE SCALE GENOMIC DNA]</scope>
    <source>
        <strain evidence="18 19">DSM 15102</strain>
    </source>
</reference>
<dbReference type="Pfam" id="PF00156">
    <property type="entry name" value="Pribosyltran"/>
    <property type="match status" value="1"/>
</dbReference>
<keyword evidence="10 16" id="KW-0479">Metal-binding</keyword>
<comment type="catalytic activity">
    <reaction evidence="14">
        <text>GMP + diphosphate = guanine + 5-phospho-alpha-D-ribose 1-diphosphate</text>
        <dbReference type="Rhea" id="RHEA:25424"/>
        <dbReference type="ChEBI" id="CHEBI:16235"/>
        <dbReference type="ChEBI" id="CHEBI:33019"/>
        <dbReference type="ChEBI" id="CHEBI:58017"/>
        <dbReference type="ChEBI" id="CHEBI:58115"/>
        <dbReference type="EC" id="2.4.2.8"/>
    </reaction>
    <physiologicalReaction direction="right-to-left" evidence="14">
        <dbReference type="Rhea" id="RHEA:25426"/>
    </physiologicalReaction>
</comment>
<name>A0A1T4L5L5_9FIRM</name>
<comment type="catalytic activity">
    <reaction evidence="15">
        <text>IMP + diphosphate = hypoxanthine + 5-phospho-alpha-D-ribose 1-diphosphate</text>
        <dbReference type="Rhea" id="RHEA:17973"/>
        <dbReference type="ChEBI" id="CHEBI:17368"/>
        <dbReference type="ChEBI" id="CHEBI:33019"/>
        <dbReference type="ChEBI" id="CHEBI:58017"/>
        <dbReference type="ChEBI" id="CHEBI:58053"/>
        <dbReference type="EC" id="2.4.2.8"/>
    </reaction>
    <physiologicalReaction direction="right-to-left" evidence="15">
        <dbReference type="Rhea" id="RHEA:17975"/>
    </physiologicalReaction>
</comment>
<dbReference type="GO" id="GO:0006166">
    <property type="term" value="P:purine ribonucleoside salvage"/>
    <property type="evidence" value="ECO:0007669"/>
    <property type="project" value="UniProtKB-KW"/>
</dbReference>
<comment type="function">
    <text evidence="2">Purine salvage pathway enzyme that catalyzes the transfer of the ribosyl-5-phosphate group from 5-phospho-alpha-D-ribose 1-diphosphate (PRPP) to the N9 position of the 6-oxopurines hypoxanthine and guanine to form the corresponding ribonucleotides IMP (inosine 5'-monophosphate) and GMP (guanosine 5'-monophosphate), with the release of PPi.</text>
</comment>
<protein>
    <recommendedName>
        <fullName evidence="16">Hypoxanthine phosphoribosyltransferase</fullName>
        <ecNumber evidence="16">2.4.2.8</ecNumber>
    </recommendedName>
</protein>
<evidence type="ECO:0000256" key="5">
    <source>
        <dbReference type="ARBA" id="ARBA00004676"/>
    </source>
</evidence>
<keyword evidence="19" id="KW-1185">Reference proteome</keyword>
<evidence type="ECO:0000259" key="17">
    <source>
        <dbReference type="Pfam" id="PF00156"/>
    </source>
</evidence>
<dbReference type="OrthoDB" id="9802824at2"/>
<dbReference type="PANTHER" id="PTHR43340">
    <property type="entry name" value="HYPOXANTHINE-GUANINE PHOSPHORIBOSYLTRANSFERASE"/>
    <property type="match status" value="1"/>
</dbReference>
<evidence type="ECO:0000256" key="16">
    <source>
        <dbReference type="RuleBase" id="RU364099"/>
    </source>
</evidence>
<dbReference type="RefSeq" id="WP_087678289.1">
    <property type="nucleotide sequence ID" value="NZ_FUWV01000003.1"/>
</dbReference>
<dbReference type="GO" id="GO:0032264">
    <property type="term" value="P:IMP salvage"/>
    <property type="evidence" value="ECO:0007669"/>
    <property type="project" value="UniProtKB-UniPathway"/>
</dbReference>
<keyword evidence="8 16" id="KW-0328">Glycosyltransferase</keyword>
<dbReference type="GO" id="GO:0052657">
    <property type="term" value="F:guanine phosphoribosyltransferase activity"/>
    <property type="evidence" value="ECO:0007669"/>
    <property type="project" value="RHEA"/>
</dbReference>
<dbReference type="GO" id="GO:0000166">
    <property type="term" value="F:nucleotide binding"/>
    <property type="evidence" value="ECO:0007669"/>
    <property type="project" value="UniProtKB-KW"/>
</dbReference>
<dbReference type="PANTHER" id="PTHR43340:SF1">
    <property type="entry name" value="HYPOXANTHINE PHOSPHORIBOSYLTRANSFERASE"/>
    <property type="match status" value="1"/>
</dbReference>
<evidence type="ECO:0000256" key="12">
    <source>
        <dbReference type="ARBA" id="ARBA00022741"/>
    </source>
</evidence>
<evidence type="ECO:0000313" key="19">
    <source>
        <dbReference type="Proteomes" id="UP000196365"/>
    </source>
</evidence>
<dbReference type="GO" id="GO:0004422">
    <property type="term" value="F:hypoxanthine phosphoribosyltransferase activity"/>
    <property type="evidence" value="ECO:0007669"/>
    <property type="project" value="InterPro"/>
</dbReference>
<dbReference type="Proteomes" id="UP000196365">
    <property type="component" value="Unassembled WGS sequence"/>
</dbReference>
<keyword evidence="11 16" id="KW-0660">Purine salvage</keyword>
<dbReference type="InterPro" id="IPR050408">
    <property type="entry name" value="HGPRT"/>
</dbReference>
<dbReference type="InterPro" id="IPR005904">
    <property type="entry name" value="Hxn_phspho_trans"/>
</dbReference>
<dbReference type="SUPFAM" id="SSF53271">
    <property type="entry name" value="PRTase-like"/>
    <property type="match status" value="1"/>
</dbReference>
<keyword evidence="12 16" id="KW-0547">Nucleotide-binding</keyword>
<evidence type="ECO:0000256" key="2">
    <source>
        <dbReference type="ARBA" id="ARBA00002049"/>
    </source>
</evidence>
<evidence type="ECO:0000256" key="9">
    <source>
        <dbReference type="ARBA" id="ARBA00022679"/>
    </source>
</evidence>
<comment type="subcellular location">
    <subcellularLocation>
        <location evidence="3 16">Cytoplasm</location>
    </subcellularLocation>
</comment>
<sequence length="184" mass="20662">MTIMNKDVKKVLIDQETLQSRIKELGKEISKDYIAKDLLLICVLKGAVLFMADLAQNIEVPLEMDFMAISSYGNSTESSGVVRIVKDLETSIEGRDLLIVEDIVDSGLTLSYLSELLKGRGVRSLKICTLLEKPARKATDITIDYVGFQVPDEFVVGYGLDYAEKYRNLPYIGVLKEEVYQQNN</sequence>
<evidence type="ECO:0000256" key="11">
    <source>
        <dbReference type="ARBA" id="ARBA00022726"/>
    </source>
</evidence>
<evidence type="ECO:0000256" key="6">
    <source>
        <dbReference type="ARBA" id="ARBA00008391"/>
    </source>
</evidence>
<keyword evidence="7 16" id="KW-0963">Cytoplasm</keyword>
<organism evidence="18 19">
    <name type="scientific">Garciella nitratireducens DSM 15102</name>
    <dbReference type="NCBI Taxonomy" id="1121911"/>
    <lineage>
        <taxon>Bacteria</taxon>
        <taxon>Bacillati</taxon>
        <taxon>Bacillota</taxon>
        <taxon>Clostridia</taxon>
        <taxon>Eubacteriales</taxon>
        <taxon>Eubacteriaceae</taxon>
        <taxon>Garciella</taxon>
    </lineage>
</organism>
<evidence type="ECO:0000256" key="14">
    <source>
        <dbReference type="ARBA" id="ARBA00048811"/>
    </source>
</evidence>
<evidence type="ECO:0000256" key="4">
    <source>
        <dbReference type="ARBA" id="ARBA00004669"/>
    </source>
</evidence>
<keyword evidence="9 16" id="KW-0808">Transferase</keyword>
<dbReference type="AlphaFoldDB" id="A0A1T4L5L5"/>
<dbReference type="Gene3D" id="3.40.50.2020">
    <property type="match status" value="1"/>
</dbReference>
<dbReference type="FunFam" id="3.40.50.2020:FF:000006">
    <property type="entry name" value="Hypoxanthine phosphoribosyltransferase"/>
    <property type="match status" value="1"/>
</dbReference>
<dbReference type="EMBL" id="FUWV01000003">
    <property type="protein sequence ID" value="SJZ50032.1"/>
    <property type="molecule type" value="Genomic_DNA"/>
</dbReference>
<evidence type="ECO:0000256" key="3">
    <source>
        <dbReference type="ARBA" id="ARBA00004496"/>
    </source>
</evidence>
<dbReference type="EC" id="2.4.2.8" evidence="16"/>
<dbReference type="UniPathway" id="UPA00591">
    <property type="reaction ID" value="UER00648"/>
</dbReference>
<evidence type="ECO:0000256" key="8">
    <source>
        <dbReference type="ARBA" id="ARBA00022676"/>
    </source>
</evidence>
<dbReference type="CDD" id="cd06223">
    <property type="entry name" value="PRTases_typeI"/>
    <property type="match status" value="1"/>
</dbReference>
<evidence type="ECO:0000256" key="1">
    <source>
        <dbReference type="ARBA" id="ARBA00001946"/>
    </source>
</evidence>
<dbReference type="InterPro" id="IPR000836">
    <property type="entry name" value="PRTase_dom"/>
</dbReference>
<dbReference type="GO" id="GO:0005829">
    <property type="term" value="C:cytosol"/>
    <property type="evidence" value="ECO:0007669"/>
    <property type="project" value="TreeGrafter"/>
</dbReference>